<proteinExistence type="predicted"/>
<feature type="region of interest" description="Disordered" evidence="1">
    <location>
        <begin position="101"/>
        <end position="141"/>
    </location>
</feature>
<protein>
    <submittedName>
        <fullName evidence="2">Uncharacterized protein</fullName>
    </submittedName>
</protein>
<accession>A0A2Z7AVC6</accession>
<evidence type="ECO:0000313" key="2">
    <source>
        <dbReference type="EMBL" id="KZV25298.1"/>
    </source>
</evidence>
<evidence type="ECO:0000313" key="3">
    <source>
        <dbReference type="Proteomes" id="UP000250235"/>
    </source>
</evidence>
<gene>
    <name evidence="2" type="ORF">F511_07430</name>
</gene>
<dbReference type="EMBL" id="KV011895">
    <property type="protein sequence ID" value="KZV25298.1"/>
    <property type="molecule type" value="Genomic_DNA"/>
</dbReference>
<reference evidence="2 3" key="1">
    <citation type="journal article" date="2015" name="Proc. Natl. Acad. Sci. U.S.A.">
        <title>The resurrection genome of Boea hygrometrica: A blueprint for survival of dehydration.</title>
        <authorList>
            <person name="Xiao L."/>
            <person name="Yang G."/>
            <person name="Zhang L."/>
            <person name="Yang X."/>
            <person name="Zhao S."/>
            <person name="Ji Z."/>
            <person name="Zhou Q."/>
            <person name="Hu M."/>
            <person name="Wang Y."/>
            <person name="Chen M."/>
            <person name="Xu Y."/>
            <person name="Jin H."/>
            <person name="Xiao X."/>
            <person name="Hu G."/>
            <person name="Bao F."/>
            <person name="Hu Y."/>
            <person name="Wan P."/>
            <person name="Li L."/>
            <person name="Deng X."/>
            <person name="Kuang T."/>
            <person name="Xiang C."/>
            <person name="Zhu J.K."/>
            <person name="Oliver M.J."/>
            <person name="He Y."/>
        </authorList>
    </citation>
    <scope>NUCLEOTIDE SEQUENCE [LARGE SCALE GENOMIC DNA]</scope>
    <source>
        <strain evidence="3">cv. XS01</strain>
    </source>
</reference>
<evidence type="ECO:0000256" key="1">
    <source>
        <dbReference type="SAM" id="MobiDB-lite"/>
    </source>
</evidence>
<dbReference type="AlphaFoldDB" id="A0A2Z7AVC6"/>
<keyword evidence="3" id="KW-1185">Reference proteome</keyword>
<name>A0A2Z7AVC6_9LAMI</name>
<sequence>MHEHEQQLRAFAPANNSLYKRYRVKELFERSPTLPQLSKTTVGIDGNLPMKLTVNSNQGLKNRERKSGNISLSMETGNPQRRPSLAIYITLNCCYQQERISIDKTSRSNSRRILHNKRPSTASSNNNKRDSNAKPKRRRNN</sequence>
<organism evidence="2 3">
    <name type="scientific">Dorcoceras hygrometricum</name>
    <dbReference type="NCBI Taxonomy" id="472368"/>
    <lineage>
        <taxon>Eukaryota</taxon>
        <taxon>Viridiplantae</taxon>
        <taxon>Streptophyta</taxon>
        <taxon>Embryophyta</taxon>
        <taxon>Tracheophyta</taxon>
        <taxon>Spermatophyta</taxon>
        <taxon>Magnoliopsida</taxon>
        <taxon>eudicotyledons</taxon>
        <taxon>Gunneridae</taxon>
        <taxon>Pentapetalae</taxon>
        <taxon>asterids</taxon>
        <taxon>lamiids</taxon>
        <taxon>Lamiales</taxon>
        <taxon>Gesneriaceae</taxon>
        <taxon>Didymocarpoideae</taxon>
        <taxon>Trichosporeae</taxon>
        <taxon>Loxocarpinae</taxon>
        <taxon>Dorcoceras</taxon>
    </lineage>
</organism>
<dbReference type="Proteomes" id="UP000250235">
    <property type="component" value="Unassembled WGS sequence"/>
</dbReference>
<feature type="compositionally biased region" description="Basic residues" evidence="1">
    <location>
        <begin position="109"/>
        <end position="118"/>
    </location>
</feature>